<dbReference type="OrthoDB" id="436496at2759"/>
<accession>A0A226MI65</accession>
<reference evidence="1 2" key="1">
    <citation type="submission" date="2016-07" db="EMBL/GenBank/DDBJ databases">
        <title>Disparate Historic Effective Population Sizes Predicted by Modern Levels of Genome Diversity for the Scaled Quail (Callipepla squamata) and the Northern Bobwhite (Colinus virginianus): Inferences from First and Second Generation Draft Genome Assemblies for Sympatric New World Quail.</title>
        <authorList>
            <person name="Oldeschulte D.L."/>
            <person name="Halley Y.A."/>
            <person name="Bhattarai E.K."/>
            <person name="Brashear W.A."/>
            <person name="Hill J."/>
            <person name="Metz R.P."/>
            <person name="Johnson C.D."/>
            <person name="Rollins D."/>
            <person name="Peterson M.J."/>
            <person name="Bickhart D.M."/>
            <person name="Decker J.E."/>
            <person name="Seabury C.M."/>
        </authorList>
    </citation>
    <scope>NUCLEOTIDE SEQUENCE [LARGE SCALE GENOMIC DNA]</scope>
    <source>
        <strain evidence="1 2">Texas</strain>
        <tissue evidence="1">Leg muscle</tissue>
    </source>
</reference>
<organism evidence="1 2">
    <name type="scientific">Callipepla squamata</name>
    <name type="common">Scaled quail</name>
    <dbReference type="NCBI Taxonomy" id="9009"/>
    <lineage>
        <taxon>Eukaryota</taxon>
        <taxon>Metazoa</taxon>
        <taxon>Chordata</taxon>
        <taxon>Craniata</taxon>
        <taxon>Vertebrata</taxon>
        <taxon>Euteleostomi</taxon>
        <taxon>Archelosauria</taxon>
        <taxon>Archosauria</taxon>
        <taxon>Dinosauria</taxon>
        <taxon>Saurischia</taxon>
        <taxon>Theropoda</taxon>
        <taxon>Coelurosauria</taxon>
        <taxon>Aves</taxon>
        <taxon>Neognathae</taxon>
        <taxon>Galloanserae</taxon>
        <taxon>Galliformes</taxon>
        <taxon>Odontophoridae</taxon>
        <taxon>Callipepla</taxon>
    </lineage>
</organism>
<name>A0A226MI65_CALSU</name>
<dbReference type="AlphaFoldDB" id="A0A226MI65"/>
<sequence>MEERESLQWISDRAFLYGSGAGDSTDGPVIMAHVTTYMGCTIPHLLRSASRLCPAHSALVALRHSASCYCTVNG</sequence>
<comment type="caution">
    <text evidence="1">The sequence shown here is derived from an EMBL/GenBank/DDBJ whole genome shotgun (WGS) entry which is preliminary data.</text>
</comment>
<dbReference type="Proteomes" id="UP000198323">
    <property type="component" value="Unassembled WGS sequence"/>
</dbReference>
<dbReference type="STRING" id="9009.A0A226MI65"/>
<gene>
    <name evidence="1" type="ORF">ASZ78_012751</name>
</gene>
<evidence type="ECO:0000313" key="1">
    <source>
        <dbReference type="EMBL" id="OXB54975.1"/>
    </source>
</evidence>
<proteinExistence type="predicted"/>
<protein>
    <submittedName>
        <fullName evidence="1">Uncharacterized protein</fullName>
    </submittedName>
</protein>
<dbReference type="EMBL" id="MCFN01000826">
    <property type="protein sequence ID" value="OXB54975.1"/>
    <property type="molecule type" value="Genomic_DNA"/>
</dbReference>
<evidence type="ECO:0000313" key="2">
    <source>
        <dbReference type="Proteomes" id="UP000198323"/>
    </source>
</evidence>
<keyword evidence="2" id="KW-1185">Reference proteome</keyword>